<accession>A0A4Z2HDR3</accession>
<evidence type="ECO:0000313" key="2">
    <source>
        <dbReference type="EMBL" id="TNN64028.1"/>
    </source>
</evidence>
<dbReference type="Proteomes" id="UP000314294">
    <property type="component" value="Unassembled WGS sequence"/>
</dbReference>
<protein>
    <submittedName>
        <fullName evidence="2">Uncharacterized protein</fullName>
    </submittedName>
</protein>
<evidence type="ECO:0000256" key="1">
    <source>
        <dbReference type="SAM" id="MobiDB-lite"/>
    </source>
</evidence>
<dbReference type="AlphaFoldDB" id="A0A4Z2HDR3"/>
<feature type="region of interest" description="Disordered" evidence="1">
    <location>
        <begin position="71"/>
        <end position="96"/>
    </location>
</feature>
<dbReference type="EMBL" id="SRLO01000260">
    <property type="protein sequence ID" value="TNN64028.1"/>
    <property type="molecule type" value="Genomic_DNA"/>
</dbReference>
<reference evidence="2 3" key="1">
    <citation type="submission" date="2019-03" db="EMBL/GenBank/DDBJ databases">
        <title>First draft genome of Liparis tanakae, snailfish: a comprehensive survey of snailfish specific genes.</title>
        <authorList>
            <person name="Kim W."/>
            <person name="Song I."/>
            <person name="Jeong J.-H."/>
            <person name="Kim D."/>
            <person name="Kim S."/>
            <person name="Ryu S."/>
            <person name="Song J.Y."/>
            <person name="Lee S.K."/>
        </authorList>
    </citation>
    <scope>NUCLEOTIDE SEQUENCE [LARGE SCALE GENOMIC DNA]</scope>
    <source>
        <tissue evidence="2">Muscle</tissue>
    </source>
</reference>
<evidence type="ECO:0000313" key="3">
    <source>
        <dbReference type="Proteomes" id="UP000314294"/>
    </source>
</evidence>
<keyword evidence="3" id="KW-1185">Reference proteome</keyword>
<proteinExistence type="predicted"/>
<name>A0A4Z2HDR3_9TELE</name>
<feature type="region of interest" description="Disordered" evidence="1">
    <location>
        <begin position="1"/>
        <end position="21"/>
    </location>
</feature>
<organism evidence="2 3">
    <name type="scientific">Liparis tanakae</name>
    <name type="common">Tanaka's snailfish</name>
    <dbReference type="NCBI Taxonomy" id="230148"/>
    <lineage>
        <taxon>Eukaryota</taxon>
        <taxon>Metazoa</taxon>
        <taxon>Chordata</taxon>
        <taxon>Craniata</taxon>
        <taxon>Vertebrata</taxon>
        <taxon>Euteleostomi</taxon>
        <taxon>Actinopterygii</taxon>
        <taxon>Neopterygii</taxon>
        <taxon>Teleostei</taxon>
        <taxon>Neoteleostei</taxon>
        <taxon>Acanthomorphata</taxon>
        <taxon>Eupercaria</taxon>
        <taxon>Perciformes</taxon>
        <taxon>Cottioidei</taxon>
        <taxon>Cottales</taxon>
        <taxon>Liparidae</taxon>
        <taxon>Liparis</taxon>
    </lineage>
</organism>
<sequence>MAAWDEATQSERCRVPVSRPETQEQDRCQALGVPHNNSVLAFLPPEDTVLSQKIDTQTDRQTHVNMKAQGIITASPPSPPPPPHDYSSETSAIESF</sequence>
<comment type="caution">
    <text evidence="2">The sequence shown here is derived from an EMBL/GenBank/DDBJ whole genome shotgun (WGS) entry which is preliminary data.</text>
</comment>
<gene>
    <name evidence="2" type="ORF">EYF80_025751</name>
</gene>